<organism evidence="2 3">
    <name type="scientific">Sinanodonta woodiana</name>
    <name type="common">Chinese pond mussel</name>
    <name type="synonym">Anodonta woodiana</name>
    <dbReference type="NCBI Taxonomy" id="1069815"/>
    <lineage>
        <taxon>Eukaryota</taxon>
        <taxon>Metazoa</taxon>
        <taxon>Spiralia</taxon>
        <taxon>Lophotrochozoa</taxon>
        <taxon>Mollusca</taxon>
        <taxon>Bivalvia</taxon>
        <taxon>Autobranchia</taxon>
        <taxon>Heteroconchia</taxon>
        <taxon>Palaeoheterodonta</taxon>
        <taxon>Unionida</taxon>
        <taxon>Unionoidea</taxon>
        <taxon>Unionidae</taxon>
        <taxon>Unioninae</taxon>
        <taxon>Sinanodonta</taxon>
    </lineage>
</organism>
<evidence type="ECO:0000313" key="2">
    <source>
        <dbReference type="EMBL" id="KAL3876146.1"/>
    </source>
</evidence>
<evidence type="ECO:0000259" key="1">
    <source>
        <dbReference type="Pfam" id="PF02010"/>
    </source>
</evidence>
<dbReference type="Pfam" id="PF02010">
    <property type="entry name" value="REJ"/>
    <property type="match status" value="1"/>
</dbReference>
<dbReference type="InterPro" id="IPR002859">
    <property type="entry name" value="PKD/REJ-like"/>
</dbReference>
<evidence type="ECO:0000313" key="3">
    <source>
        <dbReference type="Proteomes" id="UP001634394"/>
    </source>
</evidence>
<keyword evidence="3" id="KW-1185">Reference proteome</keyword>
<dbReference type="AlphaFoldDB" id="A0ABD3WS34"/>
<sequence length="222" mass="24740">VTATLQKASDCLNCTVVYFWNIYKGSTLYKNNTQLPNTSSVLSFAAETMEPGIYKVTLNCSMDFAVGAWIEDYIFLEFRIPDLKAAVVIPQLVIPYDNSSQFKFILDGTGSGDPVTKLPSIISIPLNYTWTCKAYLRNDTDLAVRSFVLNYAQYKNDSSLGLSTNCGFNISLTKVVELQNKLLNTTDKWYLFFLTVTRGTRNASAVQAVKSVIGDPIMVIML</sequence>
<feature type="non-terminal residue" evidence="2">
    <location>
        <position position="222"/>
    </location>
</feature>
<gene>
    <name evidence="2" type="ORF">ACJMK2_034018</name>
</gene>
<comment type="caution">
    <text evidence="2">The sequence shown here is derived from an EMBL/GenBank/DDBJ whole genome shotgun (WGS) entry which is preliminary data.</text>
</comment>
<accession>A0ABD3WS34</accession>
<name>A0ABD3WS34_SINWO</name>
<proteinExistence type="predicted"/>
<feature type="non-terminal residue" evidence="2">
    <location>
        <position position="1"/>
    </location>
</feature>
<protein>
    <recommendedName>
        <fullName evidence="1">PKD/REJ-like domain-containing protein</fullName>
    </recommendedName>
</protein>
<reference evidence="2 3" key="1">
    <citation type="submission" date="2024-11" db="EMBL/GenBank/DDBJ databases">
        <title>Chromosome-level genome assembly of the freshwater bivalve Anodonta woodiana.</title>
        <authorList>
            <person name="Chen X."/>
        </authorList>
    </citation>
    <scope>NUCLEOTIDE SEQUENCE [LARGE SCALE GENOMIC DNA]</scope>
    <source>
        <strain evidence="2">MN2024</strain>
        <tissue evidence="2">Gills</tissue>
    </source>
</reference>
<dbReference type="EMBL" id="JBJQND010000005">
    <property type="protein sequence ID" value="KAL3876146.1"/>
    <property type="molecule type" value="Genomic_DNA"/>
</dbReference>
<dbReference type="Proteomes" id="UP001634394">
    <property type="component" value="Unassembled WGS sequence"/>
</dbReference>
<feature type="domain" description="PKD/REJ-like" evidence="1">
    <location>
        <begin position="10"/>
        <end position="220"/>
    </location>
</feature>